<evidence type="ECO:0000256" key="1">
    <source>
        <dbReference type="SAM" id="Phobius"/>
    </source>
</evidence>
<dbReference type="GO" id="GO:0004175">
    <property type="term" value="F:endopeptidase activity"/>
    <property type="evidence" value="ECO:0007669"/>
    <property type="project" value="UniProtKB-ARBA"/>
</dbReference>
<dbReference type="GO" id="GO:0080120">
    <property type="term" value="P:CAAX-box protein maturation"/>
    <property type="evidence" value="ECO:0007669"/>
    <property type="project" value="UniProtKB-ARBA"/>
</dbReference>
<feature type="transmembrane region" description="Helical" evidence="1">
    <location>
        <begin position="70"/>
        <end position="92"/>
    </location>
</feature>
<keyword evidence="3" id="KW-0482">Metalloprotease</keyword>
<gene>
    <name evidence="3" type="ORF">ET475_14035</name>
</gene>
<keyword evidence="4" id="KW-1185">Reference proteome</keyword>
<feature type="domain" description="CAAX prenyl protease 2/Lysostaphin resistance protein A-like" evidence="2">
    <location>
        <begin position="152"/>
        <end position="243"/>
    </location>
</feature>
<dbReference type="Pfam" id="PF02517">
    <property type="entry name" value="Rce1-like"/>
    <property type="match status" value="1"/>
</dbReference>
<keyword evidence="1" id="KW-1133">Transmembrane helix</keyword>
<feature type="transmembrane region" description="Helical" evidence="1">
    <location>
        <begin position="235"/>
        <end position="256"/>
    </location>
</feature>
<name>A0A4P6EIN4_9MICO</name>
<dbReference type="EMBL" id="CP035494">
    <property type="protein sequence ID" value="QAY61876.1"/>
    <property type="molecule type" value="Genomic_DNA"/>
</dbReference>
<keyword evidence="1" id="KW-0812">Transmembrane</keyword>
<dbReference type="Proteomes" id="UP000293995">
    <property type="component" value="Chromosome"/>
</dbReference>
<evidence type="ECO:0000259" key="2">
    <source>
        <dbReference type="Pfam" id="PF02517"/>
    </source>
</evidence>
<keyword evidence="1" id="KW-0472">Membrane</keyword>
<protein>
    <submittedName>
        <fullName evidence="3">CPBP family intramembrane metalloprotease</fullName>
    </submittedName>
</protein>
<evidence type="ECO:0000313" key="4">
    <source>
        <dbReference type="Proteomes" id="UP000293995"/>
    </source>
</evidence>
<evidence type="ECO:0000313" key="3">
    <source>
        <dbReference type="EMBL" id="QAY61876.1"/>
    </source>
</evidence>
<reference evidence="3 4" key="1">
    <citation type="submission" date="2019-01" db="EMBL/GenBank/DDBJ databases">
        <title>Genome sequencing of strain DFW100M-13.</title>
        <authorList>
            <person name="Heo J."/>
            <person name="Kim S.-J."/>
            <person name="Kim J.-S."/>
            <person name="Hong S.-B."/>
            <person name="Kwon S.-W."/>
        </authorList>
    </citation>
    <scope>NUCLEOTIDE SEQUENCE [LARGE SCALE GENOMIC DNA]</scope>
    <source>
        <strain evidence="3 4">DFW100M-13</strain>
    </source>
</reference>
<dbReference type="OrthoDB" id="4453618at2"/>
<accession>A0A4P6EIN4</accession>
<sequence length="273" mass="29509">MCGVSDSQAIPTPSRTRLWWEIGLVLACTLGQSAVYSLILLVRRFLASTPLGDQSTALNPSQAAEAFWDILYQLLDIGFSLALVGLVVYLLWDPGCSAFRRIGLDVRRPGRDLGSGALIALVIGVPGLGLYAIGRVIGITVQVSASPLDPSWWTIPLLVLSAVRAALQEEVIMIGYLFTRLRQIGWGDWRIILVSAAIRGSYHAYQGVGPIFGNFVMGVVFGWCYKRWGRVMPLVVAHTILDVVSFVGYPLAAAWWPGVFAPAPAPSPSPTAS</sequence>
<proteinExistence type="predicted"/>
<feature type="transmembrane region" description="Helical" evidence="1">
    <location>
        <begin position="18"/>
        <end position="42"/>
    </location>
</feature>
<keyword evidence="3" id="KW-0645">Protease</keyword>
<dbReference type="InterPro" id="IPR003675">
    <property type="entry name" value="Rce1/LyrA-like_dom"/>
</dbReference>
<dbReference type="AlphaFoldDB" id="A0A4P6EIN4"/>
<feature type="transmembrane region" description="Helical" evidence="1">
    <location>
        <begin position="211"/>
        <end position="228"/>
    </location>
</feature>
<dbReference type="GO" id="GO:0008237">
    <property type="term" value="F:metallopeptidase activity"/>
    <property type="evidence" value="ECO:0007669"/>
    <property type="project" value="UniProtKB-KW"/>
</dbReference>
<feature type="transmembrane region" description="Helical" evidence="1">
    <location>
        <begin position="113"/>
        <end position="133"/>
    </location>
</feature>
<dbReference type="KEGG" id="mprt:ET475_14035"/>
<keyword evidence="3" id="KW-0378">Hydrolase</keyword>
<dbReference type="GO" id="GO:0006508">
    <property type="term" value="P:proteolysis"/>
    <property type="evidence" value="ECO:0007669"/>
    <property type="project" value="UniProtKB-KW"/>
</dbReference>
<organism evidence="3 4">
    <name type="scientific">Microbacterium protaetiae</name>
    <dbReference type="NCBI Taxonomy" id="2509458"/>
    <lineage>
        <taxon>Bacteria</taxon>
        <taxon>Bacillati</taxon>
        <taxon>Actinomycetota</taxon>
        <taxon>Actinomycetes</taxon>
        <taxon>Micrococcales</taxon>
        <taxon>Microbacteriaceae</taxon>
        <taxon>Microbacterium</taxon>
    </lineage>
</organism>